<accession>A0AAD7U6C2</accession>
<comment type="caution">
    <text evidence="1">The sequence shown here is derived from an EMBL/GenBank/DDBJ whole genome shotgun (WGS) entry which is preliminary data.</text>
</comment>
<protein>
    <submittedName>
        <fullName evidence="1">Uncharacterized protein</fullName>
    </submittedName>
</protein>
<dbReference type="AlphaFoldDB" id="A0AAD7U6C2"/>
<organism evidence="1 2">
    <name type="scientific">Chrysophaeum taylorii</name>
    <dbReference type="NCBI Taxonomy" id="2483200"/>
    <lineage>
        <taxon>Eukaryota</taxon>
        <taxon>Sar</taxon>
        <taxon>Stramenopiles</taxon>
        <taxon>Ochrophyta</taxon>
        <taxon>Pelagophyceae</taxon>
        <taxon>Pelagomonadales</taxon>
        <taxon>Pelagomonadaceae</taxon>
        <taxon>Chrysophaeum</taxon>
    </lineage>
</organism>
<name>A0AAD7U6C2_9STRA</name>
<proteinExistence type="predicted"/>
<gene>
    <name evidence="1" type="ORF">CTAYLR_008874</name>
</gene>
<reference evidence="1" key="1">
    <citation type="submission" date="2023-01" db="EMBL/GenBank/DDBJ databases">
        <title>Metagenome sequencing of chrysophaentin producing Chrysophaeum taylorii.</title>
        <authorList>
            <person name="Davison J."/>
            <person name="Bewley C."/>
        </authorList>
    </citation>
    <scope>NUCLEOTIDE SEQUENCE</scope>
    <source>
        <strain evidence="1">NIES-1699</strain>
    </source>
</reference>
<dbReference type="EMBL" id="JAQMWT010000588">
    <property type="protein sequence ID" value="KAJ8599102.1"/>
    <property type="molecule type" value="Genomic_DNA"/>
</dbReference>
<sequence>MSDPSTIQDKPDIVPYQCPYSSTHGTSIECAVQFSHQRAEFDTIIAAFLLANFAADYRTHFITNCVSHHGANAAAYRCTLGCPDVNTVLGSIFAA</sequence>
<evidence type="ECO:0000313" key="1">
    <source>
        <dbReference type="EMBL" id="KAJ8599102.1"/>
    </source>
</evidence>
<keyword evidence="2" id="KW-1185">Reference proteome</keyword>
<dbReference type="Proteomes" id="UP001230188">
    <property type="component" value="Unassembled WGS sequence"/>
</dbReference>
<evidence type="ECO:0000313" key="2">
    <source>
        <dbReference type="Proteomes" id="UP001230188"/>
    </source>
</evidence>